<keyword evidence="8 10" id="KW-0694">RNA-binding</keyword>
<dbReference type="InterPro" id="IPR029063">
    <property type="entry name" value="SAM-dependent_MTases_sf"/>
</dbReference>
<dbReference type="InterPro" id="IPR023267">
    <property type="entry name" value="RCMT"/>
</dbReference>
<dbReference type="OrthoDB" id="6093671at2759"/>
<dbReference type="InterPro" id="IPR057286">
    <property type="entry name" value="PUA_NSUN2"/>
</dbReference>
<dbReference type="GeneID" id="6749507"/>
<keyword evidence="3" id="KW-0820">tRNA-binding</keyword>
<dbReference type="GO" id="GO:0000049">
    <property type="term" value="F:tRNA binding"/>
    <property type="evidence" value="ECO:0000318"/>
    <property type="project" value="GO_Central"/>
</dbReference>
<gene>
    <name evidence="13" type="ORF">TRIADDRAFT_19981</name>
</gene>
<dbReference type="SUPFAM" id="SSF53335">
    <property type="entry name" value="S-adenosyl-L-methionine-dependent methyltransferases"/>
    <property type="match status" value="1"/>
</dbReference>
<reference evidence="13 14" key="1">
    <citation type="journal article" date="2008" name="Nature">
        <title>The Trichoplax genome and the nature of placozoans.</title>
        <authorList>
            <person name="Srivastava M."/>
            <person name="Begovic E."/>
            <person name="Chapman J."/>
            <person name="Putnam N.H."/>
            <person name="Hellsten U."/>
            <person name="Kawashima T."/>
            <person name="Kuo A."/>
            <person name="Mitros T."/>
            <person name="Salamov A."/>
            <person name="Carpenter M.L."/>
            <person name="Signorovitch A.Y."/>
            <person name="Moreno M.A."/>
            <person name="Kamm K."/>
            <person name="Grimwood J."/>
            <person name="Schmutz J."/>
            <person name="Shapiro H."/>
            <person name="Grigoriev I.V."/>
            <person name="Buss L.W."/>
            <person name="Schierwater B."/>
            <person name="Dellaporta S.L."/>
            <person name="Rokhsar D.S."/>
        </authorList>
    </citation>
    <scope>NUCLEOTIDE SEQUENCE [LARGE SCALE GENOMIC DNA]</scope>
    <source>
        <strain evidence="13 14">Grell-BS-1999</strain>
    </source>
</reference>
<accession>B3RJG2</accession>
<dbReference type="Pfam" id="PF25378">
    <property type="entry name" value="PUA_NSUN2"/>
    <property type="match status" value="1"/>
</dbReference>
<organism evidence="13 14">
    <name type="scientific">Trichoplax adhaerens</name>
    <name type="common">Trichoplax reptans</name>
    <dbReference type="NCBI Taxonomy" id="10228"/>
    <lineage>
        <taxon>Eukaryota</taxon>
        <taxon>Metazoa</taxon>
        <taxon>Placozoa</taxon>
        <taxon>Uniplacotomia</taxon>
        <taxon>Trichoplacea</taxon>
        <taxon>Trichoplacidae</taxon>
        <taxon>Trichoplax</taxon>
    </lineage>
</organism>
<dbReference type="PRINTS" id="PR02011">
    <property type="entry name" value="RCMTNCL1"/>
</dbReference>
<evidence type="ECO:0000313" key="14">
    <source>
        <dbReference type="Proteomes" id="UP000009022"/>
    </source>
</evidence>
<comment type="similarity">
    <text evidence="10">Belongs to the class I-like SAM-binding methyltransferase superfamily. RsmB/NOP family.</text>
</comment>
<evidence type="ECO:0000256" key="11">
    <source>
        <dbReference type="SAM" id="MobiDB-lite"/>
    </source>
</evidence>
<feature type="region of interest" description="Disordered" evidence="11">
    <location>
        <begin position="438"/>
        <end position="478"/>
    </location>
</feature>
<evidence type="ECO:0000256" key="3">
    <source>
        <dbReference type="ARBA" id="ARBA00022555"/>
    </source>
</evidence>
<evidence type="ECO:0000256" key="8">
    <source>
        <dbReference type="ARBA" id="ARBA00022884"/>
    </source>
</evidence>
<keyword evidence="7" id="KW-0819">tRNA processing</keyword>
<dbReference type="RefSeq" id="XP_002108292.1">
    <property type="nucleotide sequence ID" value="XM_002108256.1"/>
</dbReference>
<dbReference type="EC" id="2.1.1.203" evidence="2"/>
<dbReference type="PANTHER" id="PTHR22808:SF1">
    <property type="entry name" value="RNA CYTOSINE-C(5)-METHYLTRANSFERASE NSUN2-RELATED"/>
    <property type="match status" value="1"/>
</dbReference>
<dbReference type="Pfam" id="PF25376">
    <property type="entry name" value="Pre-PUA_NSUN2"/>
    <property type="match status" value="1"/>
</dbReference>
<evidence type="ECO:0000256" key="9">
    <source>
        <dbReference type="ARBA" id="ARBA00023242"/>
    </source>
</evidence>
<dbReference type="HOGENOM" id="CLU_005316_4_3_1"/>
<dbReference type="Gene3D" id="3.40.50.150">
    <property type="entry name" value="Vaccinia Virus protein VP39"/>
    <property type="match status" value="1"/>
</dbReference>
<dbReference type="PhylomeDB" id="B3RJG2"/>
<dbReference type="PANTHER" id="PTHR22808">
    <property type="entry name" value="NCL1 YEAST -RELATED NOL1/NOP2/FMU SUN DOMAIN-CONTAINING"/>
    <property type="match status" value="1"/>
</dbReference>
<dbReference type="InterPro" id="IPR001678">
    <property type="entry name" value="MeTrfase_RsmB-F_NOP2_dom"/>
</dbReference>
<keyword evidence="6 10" id="KW-0949">S-adenosyl-L-methionine</keyword>
<dbReference type="GO" id="GO:0005634">
    <property type="term" value="C:nucleus"/>
    <property type="evidence" value="ECO:0000318"/>
    <property type="project" value="GO_Central"/>
</dbReference>
<dbReference type="Proteomes" id="UP000009022">
    <property type="component" value="Unassembled WGS sequence"/>
</dbReference>
<dbReference type="FunCoup" id="B3RJG2">
    <property type="interactions" value="2500"/>
</dbReference>
<keyword evidence="14" id="KW-1185">Reference proteome</keyword>
<dbReference type="GO" id="GO:0005737">
    <property type="term" value="C:cytoplasm"/>
    <property type="evidence" value="ECO:0000318"/>
    <property type="project" value="GO_Central"/>
</dbReference>
<comment type="subcellular location">
    <subcellularLocation>
        <location evidence="1">Nucleus</location>
    </subcellularLocation>
</comment>
<dbReference type="STRING" id="10228.B3RJG2"/>
<keyword evidence="4 10" id="KW-0489">Methyltransferase</keyword>
<keyword evidence="9" id="KW-0539">Nucleus</keyword>
<evidence type="ECO:0000256" key="4">
    <source>
        <dbReference type="ARBA" id="ARBA00022603"/>
    </source>
</evidence>
<proteinExistence type="inferred from homology"/>
<evidence type="ECO:0000313" key="13">
    <source>
        <dbReference type="EMBL" id="EDV29090.1"/>
    </source>
</evidence>
<evidence type="ECO:0000256" key="10">
    <source>
        <dbReference type="PROSITE-ProRule" id="PRU01023"/>
    </source>
</evidence>
<name>B3RJG2_TRIAD</name>
<evidence type="ECO:0000256" key="1">
    <source>
        <dbReference type="ARBA" id="ARBA00004123"/>
    </source>
</evidence>
<protein>
    <recommendedName>
        <fullName evidence="2">tRNA (cytosine(34)-C(5))-methyltransferase</fullName>
        <ecNumber evidence="2">2.1.1.203</ecNumber>
    </recommendedName>
</protein>
<keyword evidence="5 10" id="KW-0808">Transferase</keyword>
<evidence type="ECO:0000256" key="5">
    <source>
        <dbReference type="ARBA" id="ARBA00022679"/>
    </source>
</evidence>
<dbReference type="InterPro" id="IPR049560">
    <property type="entry name" value="MeTrfase_RsmB-F_NOP2_cat"/>
</dbReference>
<dbReference type="AlphaFoldDB" id="B3RJG2"/>
<dbReference type="GO" id="GO:0016428">
    <property type="term" value="F:tRNA (cytidine-5-)-methyltransferase activity"/>
    <property type="evidence" value="ECO:0000318"/>
    <property type="project" value="GO_Central"/>
</dbReference>
<dbReference type="GO" id="GO:0030488">
    <property type="term" value="P:tRNA methylation"/>
    <property type="evidence" value="ECO:0000318"/>
    <property type="project" value="GO_Central"/>
</dbReference>
<dbReference type="eggNOG" id="KOG2198">
    <property type="taxonomic scope" value="Eukaryota"/>
</dbReference>
<dbReference type="InParanoid" id="B3RJG2"/>
<dbReference type="InterPro" id="IPR023270">
    <property type="entry name" value="RCMT_NCL1"/>
</dbReference>
<feature type="active site" description="Nucleophile" evidence="10">
    <location>
        <position position="307"/>
    </location>
</feature>
<evidence type="ECO:0000256" key="2">
    <source>
        <dbReference type="ARBA" id="ARBA00012629"/>
    </source>
</evidence>
<evidence type="ECO:0000256" key="6">
    <source>
        <dbReference type="ARBA" id="ARBA00022691"/>
    </source>
</evidence>
<feature type="binding site" evidence="10">
    <location>
        <position position="226"/>
    </location>
    <ligand>
        <name>S-adenosyl-L-methionine</name>
        <dbReference type="ChEBI" id="CHEBI:59789"/>
    </ligand>
</feature>
<feature type="binding site" evidence="10">
    <location>
        <begin position="168"/>
        <end position="174"/>
    </location>
    <ligand>
        <name>S-adenosyl-L-methionine</name>
        <dbReference type="ChEBI" id="CHEBI:59789"/>
    </ligand>
</feature>
<dbReference type="PRINTS" id="PR02008">
    <property type="entry name" value="RCMTFAMILY"/>
</dbReference>
<dbReference type="InterPro" id="IPR057285">
    <property type="entry name" value="Pre-PUA_NSUN2"/>
</dbReference>
<dbReference type="Pfam" id="PF01189">
    <property type="entry name" value="Methyltr_RsmB-F"/>
    <property type="match status" value="1"/>
</dbReference>
<dbReference type="CTD" id="6749507"/>
<feature type="domain" description="SAM-dependent MTase RsmB/NOP-type" evidence="12">
    <location>
        <begin position="50"/>
        <end position="415"/>
    </location>
</feature>
<dbReference type="KEGG" id="tad:TRIADDRAFT_19981"/>
<dbReference type="PROSITE" id="PS51686">
    <property type="entry name" value="SAM_MT_RSMB_NOP"/>
    <property type="match status" value="1"/>
</dbReference>
<feature type="binding site" evidence="10">
    <location>
        <position position="254"/>
    </location>
    <ligand>
        <name>S-adenosyl-L-methionine</name>
        <dbReference type="ChEBI" id="CHEBI:59789"/>
    </ligand>
</feature>
<dbReference type="OMA" id="QLFTEYV"/>
<evidence type="ECO:0000256" key="7">
    <source>
        <dbReference type="ARBA" id="ARBA00022694"/>
    </source>
</evidence>
<feature type="binding site" evidence="10">
    <location>
        <position position="199"/>
    </location>
    <ligand>
        <name>S-adenosyl-L-methionine</name>
        <dbReference type="ChEBI" id="CHEBI:59789"/>
    </ligand>
</feature>
<evidence type="ECO:0000259" key="12">
    <source>
        <dbReference type="PROSITE" id="PS51686"/>
    </source>
</evidence>
<dbReference type="EMBL" id="DS985241">
    <property type="protein sequence ID" value="EDV29090.1"/>
    <property type="molecule type" value="Genomic_DNA"/>
</dbReference>
<sequence length="704" mass="79793">MNLLQRKAHKNDRRRDNRGQHFEAIVKENEKFLSYYTTLKLINEDDTPAFLATLREPLPATFRITGTRNHAKELLQCVRTHYFDKMEGTMIEDKAILPPQPIPWYPDELAWQINLTKSTIKTSKEMMKLKKLLVDETALGNFSRQEAVSMIPPLLLDVQPHHYVLDMCAAPGSKTAQLIEFLHQDSSKIIPDGLIIANDADNKRCYMLVHQSKRLNSPCFMITNYDASTMPNIYISKDGISKNIPIVYDRILCDVPCSGDGTLRKNIMLWKRWNQNNALSLHCLQLRILIRGVELLARDGILVYSTCSFNPIENEAIIAALLKKAGGSIKLVDVSDKLPALKRRSGMNTWKVLSKQGNWYNNFSDVPVSDSAMIKPSMFPPSESEAQEMHLDRCLRILPQDQNTGGFFVAVLQKVDHLTWLSKSKSVQAITQIPEVKSKTEDVTVDDPAKKQPPQGMTNNSEDEAKEPPSKKAKGNFKNSFKEDPYVFISEADPIWPDIRDFYKMEHPFPIDLVFTRTKIGKKRTLYLASSAIKNILENNDTLRVINTGVKIFSRSESPHVHCSFRINQEGIEYIYPYVQHRKISLTKEDVIVFLTQNNPLDVRFSPSTHGQLLKTSMNCLDLSQSEDATETNGFIICGWKGKFSVRPLIPKPDHTHYLLLCGEVGLANEPNQAILESSTEEAANISALTEVSSELDEMVTPES</sequence>
<feature type="compositionally biased region" description="Basic and acidic residues" evidence="11">
    <location>
        <begin position="438"/>
        <end position="450"/>
    </location>
</feature>